<accession>A0ACB7CA41</accession>
<organism evidence="1 2">
    <name type="scientific">Pneumocystis oryctolagi</name>
    <dbReference type="NCBI Taxonomy" id="42067"/>
    <lineage>
        <taxon>Eukaryota</taxon>
        <taxon>Fungi</taxon>
        <taxon>Dikarya</taxon>
        <taxon>Ascomycota</taxon>
        <taxon>Taphrinomycotina</taxon>
        <taxon>Pneumocystomycetes</taxon>
        <taxon>Pneumocystaceae</taxon>
        <taxon>Pneumocystis</taxon>
    </lineage>
</organism>
<protein>
    <submittedName>
        <fullName evidence="1">Uncharacterized protein</fullName>
    </submittedName>
</protein>
<dbReference type="EMBL" id="JABTEG010000007">
    <property type="protein sequence ID" value="KAG4304592.1"/>
    <property type="molecule type" value="Genomic_DNA"/>
</dbReference>
<sequence length="370" mass="43899">MIQSVFIQRYSKNFIKEFFQRQNKKNVCILVFWYLLLIFLEKFIRFFHNFRLKQIENRNFKSKTTISTNDNNNDSLSKVIAFSTAESYDFLRLKTILPKSAIYLPKNKAFYLSEWLSDIHFRNVFIFLSGSFVIWGSSMEKSKNFLERIIRNKSLRIEVNPYKEYKTETFFYEINRNLKTSISIQKDLIIIGNDFDHTKLLNLDTPSPDNIIMAQLSFAQSLARSSKLSVLEDELENYLDNVKTIPDSLALGKIPLKRREIIQKTGILLRFRQYFNLHPENFLDLPEFYWENIKLEECYLKANDALDIDLRLDIVNTKLNYATELQFTLRQVLSENTAHRLELIITCLIFIEAVFALCSYFDVIHKKKEI</sequence>
<proteinExistence type="predicted"/>
<evidence type="ECO:0000313" key="1">
    <source>
        <dbReference type="EMBL" id="KAG4304592.1"/>
    </source>
</evidence>
<keyword evidence="2" id="KW-1185">Reference proteome</keyword>
<dbReference type="Proteomes" id="UP000768646">
    <property type="component" value="Unassembled WGS sequence"/>
</dbReference>
<gene>
    <name evidence="1" type="ORF">PORY_001985</name>
</gene>
<comment type="caution">
    <text evidence="1">The sequence shown here is derived from an EMBL/GenBank/DDBJ whole genome shotgun (WGS) entry which is preliminary data.</text>
</comment>
<evidence type="ECO:0000313" key="2">
    <source>
        <dbReference type="Proteomes" id="UP000768646"/>
    </source>
</evidence>
<reference evidence="1 2" key="1">
    <citation type="journal article" date="2021" name="Commun. Biol.">
        <title>Genomic insights into the host specific adaptation of the Pneumocystis genus.</title>
        <authorList>
            <person name="Cisse O.H."/>
            <person name="Ma L."/>
            <person name="Dekker J.P."/>
            <person name="Khil P.P."/>
            <person name="Youn J.-H."/>
            <person name="Brenchley J.M."/>
            <person name="Blair R."/>
            <person name="Pahar B."/>
            <person name="Chabe M."/>
            <person name="Van Rompay K.K.A."/>
            <person name="Keesler R."/>
            <person name="Sukura A."/>
            <person name="Hirsch V."/>
            <person name="Kutty G."/>
            <person name="Liu Y."/>
            <person name="Peng L."/>
            <person name="Chen J."/>
            <person name="Song J."/>
            <person name="Weissenbacher-Lang C."/>
            <person name="Xu J."/>
            <person name="Upham N.S."/>
            <person name="Stajich J.E."/>
            <person name="Cuomo C.A."/>
            <person name="Cushion M.T."/>
            <person name="Kovacs J.A."/>
        </authorList>
    </citation>
    <scope>NUCLEOTIDE SEQUENCE [LARGE SCALE GENOMIC DNA]</scope>
    <source>
        <strain evidence="1 2">RABM</strain>
    </source>
</reference>
<name>A0ACB7CA41_9ASCO</name>